<name>A0ABS3M1B1_9PROT</name>
<dbReference type="RefSeq" id="WP_207883983.1">
    <property type="nucleotide sequence ID" value="NZ_JAFVMF010000036.1"/>
</dbReference>
<feature type="chain" id="PRO_5045953010" evidence="1">
    <location>
        <begin position="33"/>
        <end position="116"/>
    </location>
</feature>
<comment type="caution">
    <text evidence="2">The sequence shown here is derived from an EMBL/GenBank/DDBJ whole genome shotgun (WGS) entry which is preliminary data.</text>
</comment>
<gene>
    <name evidence="2" type="ORF">J2D73_19340</name>
</gene>
<dbReference type="EMBL" id="JAFVMF010000036">
    <property type="protein sequence ID" value="MBO1361941.1"/>
    <property type="molecule type" value="Genomic_DNA"/>
</dbReference>
<dbReference type="Proteomes" id="UP000664771">
    <property type="component" value="Unassembled WGS sequence"/>
</dbReference>
<feature type="signal peptide" evidence="1">
    <location>
        <begin position="1"/>
        <end position="32"/>
    </location>
</feature>
<keyword evidence="1" id="KW-0732">Signal</keyword>
<dbReference type="InterPro" id="IPR022236">
    <property type="entry name" value="DUF3761"/>
</dbReference>
<proteinExistence type="predicted"/>
<evidence type="ECO:0000313" key="2">
    <source>
        <dbReference type="EMBL" id="MBO1361941.1"/>
    </source>
</evidence>
<protein>
    <submittedName>
        <fullName evidence="2">DUF3761 domain-containing protein</fullName>
    </submittedName>
</protein>
<keyword evidence="3" id="KW-1185">Reference proteome</keyword>
<evidence type="ECO:0000313" key="3">
    <source>
        <dbReference type="Proteomes" id="UP000664771"/>
    </source>
</evidence>
<dbReference type="Pfam" id="PF12587">
    <property type="entry name" value="DUF3761"/>
    <property type="match status" value="1"/>
</dbReference>
<accession>A0ABS3M1B1</accession>
<organism evidence="2 3">
    <name type="scientific">Acetobacter sacchari</name>
    <dbReference type="NCBI Taxonomy" id="2661687"/>
    <lineage>
        <taxon>Bacteria</taxon>
        <taxon>Pseudomonadati</taxon>
        <taxon>Pseudomonadota</taxon>
        <taxon>Alphaproteobacteria</taxon>
        <taxon>Acetobacterales</taxon>
        <taxon>Acetobacteraceae</taxon>
        <taxon>Acetobacter</taxon>
    </lineage>
</organism>
<reference evidence="2 3" key="1">
    <citation type="submission" date="2021-03" db="EMBL/GenBank/DDBJ databases">
        <title>The complete genome sequence of Acetobacter sacchari TBRC 11175.</title>
        <authorList>
            <person name="Charoenyingcharoen P."/>
            <person name="Yukphan P."/>
        </authorList>
    </citation>
    <scope>NUCLEOTIDE SEQUENCE [LARGE SCALE GENOMIC DNA]</scope>
    <source>
        <strain evidence="2 3">TBRC 11175</strain>
    </source>
</reference>
<sequence>MPPLTRVIGRPGRVIMLAALLGSPALASPAFALDTTTYRPQPTQTVAPPQPDESQLLEHRHYQNVDGKEVHSPAHTKGDVVPSGASARCGDGSYSFSLHHRGTCSHHGGVSEWLGG</sequence>
<evidence type="ECO:0000256" key="1">
    <source>
        <dbReference type="SAM" id="SignalP"/>
    </source>
</evidence>